<reference evidence="3" key="1">
    <citation type="submission" date="2025-08" db="UniProtKB">
        <authorList>
            <consortium name="RefSeq"/>
        </authorList>
    </citation>
    <scope>IDENTIFICATION</scope>
</reference>
<dbReference type="InParanoid" id="A0A1U8AX67"/>
<evidence type="ECO:0000313" key="2">
    <source>
        <dbReference type="Proteomes" id="UP000189703"/>
    </source>
</evidence>
<evidence type="ECO:0000259" key="1">
    <source>
        <dbReference type="Pfam" id="PF22917"/>
    </source>
</evidence>
<sequence length="386" mass="43477">MTFPMPMAGKGTTTISTKKDVAESVALIFGVTGLVGKEIANNLLAKSGWKVYGIARKPDFFTPIQHRNYRFISCDLLDPVQTVQKLSSLNGATHIFWVTWASQFPLDSSECCDQNKAMMSNALDAILPKAKALKHVSLQTGTKHYVSLSGPFDNTVRRYDEESPRVNEGHNFYYMLEDLLIEKLRGKVSWSVHRPGLILGSSHRTAFNFIGSLCIYGTICKHLHLPFVFGGARECWEEVYIDGSDARLVAEQHIWVSTNDNVSSTDGQAFNAVNGPSFTWKQIWPALAVKFGLQAAEDMFSQDFLFSTSMADKESVWEDIVVKEGLRPTKIGDLANWTFLDVLFRFPTKLLAARDKVDRLGFTMTYEMLDSILYWVDCIRDEKLIP</sequence>
<dbReference type="STRING" id="4432.A0A1U8AX67"/>
<dbReference type="Pfam" id="PF22917">
    <property type="entry name" value="PRISE"/>
    <property type="match status" value="1"/>
</dbReference>
<dbReference type="PANTHER" id="PTHR32487:SF12">
    <property type="entry name" value="3-OXO-DELTA(4,5)-STEROID 5-BETA-REDUCTASE"/>
    <property type="match status" value="1"/>
</dbReference>
<dbReference type="OrthoDB" id="1731983at2759"/>
<dbReference type="InterPro" id="IPR055222">
    <property type="entry name" value="PRISE-like_Rossmann-fold"/>
</dbReference>
<dbReference type="OMA" id="LANWEFL"/>
<dbReference type="eggNOG" id="ENOG502QWNW">
    <property type="taxonomic scope" value="Eukaryota"/>
</dbReference>
<proteinExistence type="predicted"/>
<accession>A0A1U8AX67</accession>
<dbReference type="GeneID" id="104608495"/>
<gene>
    <name evidence="3" type="primary">LOC104608495</name>
</gene>
<dbReference type="CDD" id="cd08948">
    <property type="entry name" value="5beta-POR_like_SDR_a"/>
    <property type="match status" value="1"/>
</dbReference>
<dbReference type="SUPFAM" id="SSF51735">
    <property type="entry name" value="NAD(P)-binding Rossmann-fold domains"/>
    <property type="match status" value="1"/>
</dbReference>
<keyword evidence="2" id="KW-1185">Reference proteome</keyword>
<feature type="domain" description="PRISE-like Rossmann-fold" evidence="1">
    <location>
        <begin position="84"/>
        <end position="333"/>
    </location>
</feature>
<organism evidence="2 3">
    <name type="scientific">Nelumbo nucifera</name>
    <name type="common">Sacred lotus</name>
    <dbReference type="NCBI Taxonomy" id="4432"/>
    <lineage>
        <taxon>Eukaryota</taxon>
        <taxon>Viridiplantae</taxon>
        <taxon>Streptophyta</taxon>
        <taxon>Embryophyta</taxon>
        <taxon>Tracheophyta</taxon>
        <taxon>Spermatophyta</taxon>
        <taxon>Magnoliopsida</taxon>
        <taxon>Proteales</taxon>
        <taxon>Nelumbonaceae</taxon>
        <taxon>Nelumbo</taxon>
    </lineage>
</organism>
<dbReference type="GO" id="GO:0016491">
    <property type="term" value="F:oxidoreductase activity"/>
    <property type="evidence" value="ECO:0000318"/>
    <property type="project" value="GO_Central"/>
</dbReference>
<dbReference type="KEGG" id="nnu:104608495"/>
<name>A0A1U8AX67_NELNU</name>
<evidence type="ECO:0000313" key="3">
    <source>
        <dbReference type="RefSeq" id="XP_010272810.1"/>
    </source>
</evidence>
<dbReference type="GO" id="GO:0016627">
    <property type="term" value="F:oxidoreductase activity, acting on the CH-CH group of donors"/>
    <property type="evidence" value="ECO:0007669"/>
    <property type="project" value="UniProtKB-ARBA"/>
</dbReference>
<dbReference type="AlphaFoldDB" id="A0A1U8AX67"/>
<dbReference type="InterPro" id="IPR036291">
    <property type="entry name" value="NAD(P)-bd_dom_sf"/>
</dbReference>
<dbReference type="PANTHER" id="PTHR32487">
    <property type="entry name" value="3-OXO-DELTA(4,5)-STEROID 5-BETA-REDUCTASE"/>
    <property type="match status" value="1"/>
</dbReference>
<protein>
    <submittedName>
        <fullName evidence="3">3-oxo-Delta(4,5)-steroid 5-beta-reductase isoform X1</fullName>
    </submittedName>
</protein>
<dbReference type="Proteomes" id="UP000189703">
    <property type="component" value="Unplaced"/>
</dbReference>
<dbReference type="RefSeq" id="XP_010272810.1">
    <property type="nucleotide sequence ID" value="XM_010274508.2"/>
</dbReference>
<dbReference type="Gene3D" id="3.40.50.720">
    <property type="entry name" value="NAD(P)-binding Rossmann-like Domain"/>
    <property type="match status" value="1"/>
</dbReference>